<keyword evidence="2" id="KW-1185">Reference proteome</keyword>
<organism evidence="1 2">
    <name type="scientific">Hibiscus sabdariffa</name>
    <name type="common">roselle</name>
    <dbReference type="NCBI Taxonomy" id="183260"/>
    <lineage>
        <taxon>Eukaryota</taxon>
        <taxon>Viridiplantae</taxon>
        <taxon>Streptophyta</taxon>
        <taxon>Embryophyta</taxon>
        <taxon>Tracheophyta</taxon>
        <taxon>Spermatophyta</taxon>
        <taxon>Magnoliopsida</taxon>
        <taxon>eudicotyledons</taxon>
        <taxon>Gunneridae</taxon>
        <taxon>Pentapetalae</taxon>
        <taxon>rosids</taxon>
        <taxon>malvids</taxon>
        <taxon>Malvales</taxon>
        <taxon>Malvaceae</taxon>
        <taxon>Malvoideae</taxon>
        <taxon>Hibiscus</taxon>
    </lineage>
</organism>
<proteinExistence type="predicted"/>
<evidence type="ECO:0008006" key="3">
    <source>
        <dbReference type="Google" id="ProtNLM"/>
    </source>
</evidence>
<dbReference type="Proteomes" id="UP001472677">
    <property type="component" value="Unassembled WGS sequence"/>
</dbReference>
<comment type="caution">
    <text evidence="1">The sequence shown here is derived from an EMBL/GenBank/DDBJ whole genome shotgun (WGS) entry which is preliminary data.</text>
</comment>
<sequence>MWLLLGFVMTVQAIVLEIEAVKIENGRGLEALVVVCVHERDKGFDFWVIGLLLIRYIYCYTMQSTSCQGHNVVDNANANAKCTWVLTC</sequence>
<reference evidence="1 2" key="1">
    <citation type="journal article" date="2024" name="G3 (Bethesda)">
        <title>Genome assembly of Hibiscus sabdariffa L. provides insights into metabolisms of medicinal natural products.</title>
        <authorList>
            <person name="Kim T."/>
        </authorList>
    </citation>
    <scope>NUCLEOTIDE SEQUENCE [LARGE SCALE GENOMIC DNA]</scope>
    <source>
        <strain evidence="1">TK-2024</strain>
        <tissue evidence="1">Old leaves</tissue>
    </source>
</reference>
<dbReference type="EMBL" id="JBBPBM010000013">
    <property type="protein sequence ID" value="KAK8561925.1"/>
    <property type="molecule type" value="Genomic_DNA"/>
</dbReference>
<evidence type="ECO:0000313" key="1">
    <source>
        <dbReference type="EMBL" id="KAK8561925.1"/>
    </source>
</evidence>
<evidence type="ECO:0000313" key="2">
    <source>
        <dbReference type="Proteomes" id="UP001472677"/>
    </source>
</evidence>
<gene>
    <name evidence="1" type="ORF">V6N12_048980</name>
</gene>
<accession>A0ABR2EIU8</accession>
<name>A0ABR2EIU8_9ROSI</name>
<protein>
    <recommendedName>
        <fullName evidence="3">Secreted protein</fullName>
    </recommendedName>
</protein>